<dbReference type="GO" id="GO:0140359">
    <property type="term" value="F:ABC-type transporter activity"/>
    <property type="evidence" value="ECO:0007669"/>
    <property type="project" value="InterPro"/>
</dbReference>
<feature type="transmembrane region" description="Helical" evidence="1">
    <location>
        <begin position="250"/>
        <end position="271"/>
    </location>
</feature>
<evidence type="ECO:0000313" key="4">
    <source>
        <dbReference type="Proteomes" id="UP000468828"/>
    </source>
</evidence>
<dbReference type="Pfam" id="PF12679">
    <property type="entry name" value="ABC2_membrane_2"/>
    <property type="match status" value="1"/>
</dbReference>
<reference evidence="2 4" key="1">
    <citation type="submission" date="2020-01" db="EMBL/GenBank/DDBJ databases">
        <title>the WGS Modestobacter muralis CPCC 204518.</title>
        <authorList>
            <person name="Jiang Z."/>
        </authorList>
    </citation>
    <scope>NUCLEOTIDE SEQUENCE [LARGE SCALE GENOMIC DNA]</scope>
    <source>
        <strain evidence="2 4">DSM 100205</strain>
    </source>
</reference>
<keyword evidence="1" id="KW-1133">Transmembrane helix</keyword>
<dbReference type="EMBL" id="JAAGWH010000002">
    <property type="protein sequence ID" value="NEK92683.1"/>
    <property type="molecule type" value="Genomic_DNA"/>
</dbReference>
<gene>
    <name evidence="3" type="ORF">G3R41_00635</name>
    <name evidence="2" type="ORF">GCU67_00635</name>
</gene>
<keyword evidence="4" id="KW-1185">Reference proteome</keyword>
<comment type="caution">
    <text evidence="3">The sequence shown here is derived from an EMBL/GenBank/DDBJ whole genome shotgun (WGS) entry which is preliminary data.</text>
</comment>
<evidence type="ECO:0000313" key="5">
    <source>
        <dbReference type="Proteomes" id="UP000471152"/>
    </source>
</evidence>
<dbReference type="GO" id="GO:0005886">
    <property type="term" value="C:plasma membrane"/>
    <property type="evidence" value="ECO:0007669"/>
    <property type="project" value="UniProtKB-SubCell"/>
</dbReference>
<feature type="transmembrane region" description="Helical" evidence="1">
    <location>
        <begin position="171"/>
        <end position="193"/>
    </location>
</feature>
<protein>
    <submittedName>
        <fullName evidence="3">ABC transporter permease subunit</fullName>
    </submittedName>
</protein>
<feature type="transmembrane region" description="Helical" evidence="1">
    <location>
        <begin position="39"/>
        <end position="57"/>
    </location>
</feature>
<keyword evidence="1" id="KW-0472">Membrane</keyword>
<dbReference type="Proteomes" id="UP000471152">
    <property type="component" value="Unassembled WGS sequence"/>
</dbReference>
<feature type="transmembrane region" description="Helical" evidence="1">
    <location>
        <begin position="86"/>
        <end position="105"/>
    </location>
</feature>
<dbReference type="Proteomes" id="UP000468828">
    <property type="component" value="Unassembled WGS sequence"/>
</dbReference>
<accession>A0A6P0H1B1</accession>
<feature type="transmembrane region" description="Helical" evidence="1">
    <location>
        <begin position="126"/>
        <end position="151"/>
    </location>
</feature>
<reference evidence="3 5" key="2">
    <citation type="submission" date="2020-02" db="EMBL/GenBank/DDBJ databases">
        <title>The WGS of Modestobacter muralis DSM 100205.</title>
        <authorList>
            <person name="Jiang Z."/>
        </authorList>
    </citation>
    <scope>NUCLEOTIDE SEQUENCE [LARGE SCALE GENOMIC DNA]</scope>
    <source>
        <strain evidence="3 5">DSM 100205</strain>
    </source>
</reference>
<dbReference type="RefSeq" id="WP_163609014.1">
    <property type="nucleotide sequence ID" value="NZ_JAAGWB010000002.1"/>
</dbReference>
<dbReference type="AlphaFoldDB" id="A0A6P0H1B1"/>
<dbReference type="EMBL" id="JAAGWB010000002">
    <property type="protein sequence ID" value="NEN49450.1"/>
    <property type="molecule type" value="Genomic_DNA"/>
</dbReference>
<sequence length="276" mass="28032">MTAVLDTTTSHRALPQVNGGVGGLLRGEWVKLRSLRSTWLSLAVGLVLMVLFGWLFTATAESGGPGGDGGGPPGLSFTDPVGLSLAGYRLAQLAIGVLGVLLVTGEYSTGTIRSTFAAVPRRWPVVAAKAGVFAAVVFVGSLLTGVVAFLIGQASLGDLGVGLGADGVVRALLGLALYLTAIGLFGMALGWLLRSTAGAISTLFGLVFLLPVLGQLLPASWGPDVVRLLPGEAGAQLFSLVGTPDALGPWSGAAVLLGYLVVAFTAATVLLRRRDA</sequence>
<evidence type="ECO:0000313" key="3">
    <source>
        <dbReference type="EMBL" id="NEN49450.1"/>
    </source>
</evidence>
<keyword evidence="1" id="KW-0812">Transmembrane</keyword>
<evidence type="ECO:0000313" key="2">
    <source>
        <dbReference type="EMBL" id="NEK92683.1"/>
    </source>
</evidence>
<organism evidence="3 5">
    <name type="scientific">Modestobacter muralis</name>
    <dbReference type="NCBI Taxonomy" id="1608614"/>
    <lineage>
        <taxon>Bacteria</taxon>
        <taxon>Bacillati</taxon>
        <taxon>Actinomycetota</taxon>
        <taxon>Actinomycetes</taxon>
        <taxon>Geodermatophilales</taxon>
        <taxon>Geodermatophilaceae</taxon>
        <taxon>Modestobacter</taxon>
    </lineage>
</organism>
<name>A0A6P0H1B1_9ACTN</name>
<proteinExistence type="predicted"/>
<feature type="transmembrane region" description="Helical" evidence="1">
    <location>
        <begin position="200"/>
        <end position="221"/>
    </location>
</feature>
<dbReference type="PANTHER" id="PTHR37305:SF1">
    <property type="entry name" value="MEMBRANE PROTEIN"/>
    <property type="match status" value="1"/>
</dbReference>
<dbReference type="PANTHER" id="PTHR37305">
    <property type="entry name" value="INTEGRAL MEMBRANE PROTEIN-RELATED"/>
    <property type="match status" value="1"/>
</dbReference>
<evidence type="ECO:0000256" key="1">
    <source>
        <dbReference type="SAM" id="Phobius"/>
    </source>
</evidence>